<keyword evidence="2" id="KW-1185">Reference proteome</keyword>
<dbReference type="Gene3D" id="3.40.630.40">
    <property type="entry name" value="Zn-dependent exopeptidases"/>
    <property type="match status" value="1"/>
</dbReference>
<organism evidence="1 2">
    <name type="scientific">Allosediminivita pacifica</name>
    <dbReference type="NCBI Taxonomy" id="1267769"/>
    <lineage>
        <taxon>Bacteria</taxon>
        <taxon>Pseudomonadati</taxon>
        <taxon>Pseudomonadota</taxon>
        <taxon>Alphaproteobacteria</taxon>
        <taxon>Rhodobacterales</taxon>
        <taxon>Paracoccaceae</taxon>
        <taxon>Allosediminivita</taxon>
    </lineage>
</organism>
<evidence type="ECO:0000313" key="1">
    <source>
        <dbReference type="EMBL" id="PTX42743.1"/>
    </source>
</evidence>
<keyword evidence="1" id="KW-0378">Hydrolase</keyword>
<protein>
    <submittedName>
        <fullName evidence="1">Putative N-formylglutamate amidohydrolase</fullName>
    </submittedName>
</protein>
<sequence>MLSPMPPLLAPDLDPEPVEHIAARDNIAVLLVCEHAGQAVPRALDGLGLEEGAIDLHVGWDIGAAAVTRAMARELGCAAILQRYSRLVIDCNRPTSAPDAIPQISDGVPVPGNTGLTAADRKQRIDEIFTPFHEAVTEARSARRLLLLSIHSFTPEMRTRPGLRPWHIGFLCRNDTATSQALLDAVAAERPDMKLALNEPYQIDDESDWFVPVHGEGSGLPHSLVEIRNDLVRTPEGQAEMAALLCKAVRSVLETQC</sequence>
<dbReference type="GO" id="GO:0016787">
    <property type="term" value="F:hydrolase activity"/>
    <property type="evidence" value="ECO:0007669"/>
    <property type="project" value="UniProtKB-KW"/>
</dbReference>
<dbReference type="EMBL" id="QBKN01000025">
    <property type="protein sequence ID" value="PTX42743.1"/>
    <property type="molecule type" value="Genomic_DNA"/>
</dbReference>
<evidence type="ECO:0000313" key="2">
    <source>
        <dbReference type="Proteomes" id="UP000244069"/>
    </source>
</evidence>
<dbReference type="SUPFAM" id="SSF53187">
    <property type="entry name" value="Zn-dependent exopeptidases"/>
    <property type="match status" value="1"/>
</dbReference>
<accession>A0A2T6AFY7</accession>
<reference evidence="1 2" key="1">
    <citation type="submission" date="2018-04" db="EMBL/GenBank/DDBJ databases">
        <title>Genomic Encyclopedia of Archaeal and Bacterial Type Strains, Phase II (KMG-II): from individual species to whole genera.</title>
        <authorList>
            <person name="Goeker M."/>
        </authorList>
    </citation>
    <scope>NUCLEOTIDE SEQUENCE [LARGE SCALE GENOMIC DNA]</scope>
    <source>
        <strain evidence="1 2">DSM 29329</strain>
    </source>
</reference>
<dbReference type="RefSeq" id="WP_244641021.1">
    <property type="nucleotide sequence ID" value="NZ_BMEZ01000008.1"/>
</dbReference>
<proteinExistence type="predicted"/>
<gene>
    <name evidence="1" type="ORF">C8N44_12539</name>
</gene>
<name>A0A2T6AFY7_9RHOB</name>
<dbReference type="InterPro" id="IPR011227">
    <property type="entry name" value="UCP029730"/>
</dbReference>
<comment type="caution">
    <text evidence="1">The sequence shown here is derived from an EMBL/GenBank/DDBJ whole genome shotgun (WGS) entry which is preliminary data.</text>
</comment>
<dbReference type="Proteomes" id="UP000244069">
    <property type="component" value="Unassembled WGS sequence"/>
</dbReference>
<dbReference type="AlphaFoldDB" id="A0A2T6AFY7"/>
<dbReference type="InterPro" id="IPR007709">
    <property type="entry name" value="N-FG_amidohydro"/>
</dbReference>
<dbReference type="PIRSF" id="PIRSF029730">
    <property type="entry name" value="UCP029730"/>
    <property type="match status" value="1"/>
</dbReference>
<dbReference type="Pfam" id="PF05013">
    <property type="entry name" value="FGase"/>
    <property type="match status" value="1"/>
</dbReference>